<name>A0AAD9G2H3_9STRA</name>
<dbReference type="Proteomes" id="UP001259832">
    <property type="component" value="Unassembled WGS sequence"/>
</dbReference>
<reference evidence="1" key="1">
    <citation type="submission" date="2023-08" db="EMBL/GenBank/DDBJ databases">
        <title>Reference Genome Resource for the Citrus Pathogen Phytophthora citrophthora.</title>
        <authorList>
            <person name="Moller H."/>
            <person name="Coetzee B."/>
            <person name="Rose L.J."/>
            <person name="Van Niekerk J.M."/>
        </authorList>
    </citation>
    <scope>NUCLEOTIDE SEQUENCE</scope>
    <source>
        <strain evidence="1">STE-U-9442</strain>
    </source>
</reference>
<gene>
    <name evidence="1" type="ORF">P3T76_013999</name>
</gene>
<evidence type="ECO:0000313" key="2">
    <source>
        <dbReference type="Proteomes" id="UP001259832"/>
    </source>
</evidence>
<protein>
    <submittedName>
        <fullName evidence="1">Uncharacterized protein</fullName>
    </submittedName>
</protein>
<dbReference type="EMBL" id="JASMQC010000038">
    <property type="protein sequence ID" value="KAK1930678.1"/>
    <property type="molecule type" value="Genomic_DNA"/>
</dbReference>
<proteinExistence type="predicted"/>
<dbReference type="AntiFam" id="ANF00010">
    <property type="entry name" value="tRNA translation"/>
</dbReference>
<sequence length="113" mass="12764">MVWYTRLAQSVERWPFKPVVVGSSPTGDACFFAIFRQSTSKTIWLLAFDASRFAIDPERFSLLMLLALPLIRNGSRSLAAQAHSAAGKNNRQRVEPQSRYRCVVDTHAPDPRL</sequence>
<organism evidence="1 2">
    <name type="scientific">Phytophthora citrophthora</name>
    <dbReference type="NCBI Taxonomy" id="4793"/>
    <lineage>
        <taxon>Eukaryota</taxon>
        <taxon>Sar</taxon>
        <taxon>Stramenopiles</taxon>
        <taxon>Oomycota</taxon>
        <taxon>Peronosporomycetes</taxon>
        <taxon>Peronosporales</taxon>
        <taxon>Peronosporaceae</taxon>
        <taxon>Phytophthora</taxon>
    </lineage>
</organism>
<accession>A0AAD9G2H3</accession>
<dbReference type="AlphaFoldDB" id="A0AAD9G2H3"/>
<keyword evidence="2" id="KW-1185">Reference proteome</keyword>
<comment type="caution">
    <text evidence="1">The sequence shown here is derived from an EMBL/GenBank/DDBJ whole genome shotgun (WGS) entry which is preliminary data.</text>
</comment>
<evidence type="ECO:0000313" key="1">
    <source>
        <dbReference type="EMBL" id="KAK1930678.1"/>
    </source>
</evidence>